<accession>A0A1M2VP52</accession>
<organism evidence="2 3">
    <name type="scientific">Trametes pubescens</name>
    <name type="common">White-rot fungus</name>
    <dbReference type="NCBI Taxonomy" id="154538"/>
    <lineage>
        <taxon>Eukaryota</taxon>
        <taxon>Fungi</taxon>
        <taxon>Dikarya</taxon>
        <taxon>Basidiomycota</taxon>
        <taxon>Agaricomycotina</taxon>
        <taxon>Agaricomycetes</taxon>
        <taxon>Polyporales</taxon>
        <taxon>Polyporaceae</taxon>
        <taxon>Trametes</taxon>
    </lineage>
</organism>
<gene>
    <name evidence="2" type="ORF">TRAPUB_14149</name>
</gene>
<dbReference type="Proteomes" id="UP000184267">
    <property type="component" value="Unassembled WGS sequence"/>
</dbReference>
<dbReference type="EMBL" id="MNAD01000924">
    <property type="protein sequence ID" value="OJT09367.1"/>
    <property type="molecule type" value="Genomic_DNA"/>
</dbReference>
<name>A0A1M2VP52_TRAPU</name>
<sequence>MSSLSSTKLLRLSLRRAARCTRNASTQASASSPLSTTASTSQSKLNVQPSAKLPDEKMRVLVNLYHQSASFITKENLSQRIDEAFIHRQMKRATALGDETPFRALEVALTQRRAMPRFGESNAATAKTRSKAVEAGEAWSEDRPSRELAVMTTLYGVLSRGRPALDTLKDEEVRTKRRLAEDRQAGDGSS</sequence>
<comment type="caution">
    <text evidence="2">The sequence shown here is derived from an EMBL/GenBank/DDBJ whole genome shotgun (WGS) entry which is preliminary data.</text>
</comment>
<feature type="region of interest" description="Disordered" evidence="1">
    <location>
        <begin position="21"/>
        <end position="51"/>
    </location>
</feature>
<dbReference type="OrthoDB" id="5597211at2759"/>
<dbReference type="OMA" id="PDEKMRV"/>
<evidence type="ECO:0000256" key="1">
    <source>
        <dbReference type="SAM" id="MobiDB-lite"/>
    </source>
</evidence>
<evidence type="ECO:0000313" key="3">
    <source>
        <dbReference type="Proteomes" id="UP000184267"/>
    </source>
</evidence>
<evidence type="ECO:0000313" key="2">
    <source>
        <dbReference type="EMBL" id="OJT09367.1"/>
    </source>
</evidence>
<protein>
    <submittedName>
        <fullName evidence="2">Uncharacterized protein</fullName>
    </submittedName>
</protein>
<keyword evidence="3" id="KW-1185">Reference proteome</keyword>
<proteinExistence type="predicted"/>
<feature type="compositionally biased region" description="Low complexity" evidence="1">
    <location>
        <begin position="21"/>
        <end position="43"/>
    </location>
</feature>
<dbReference type="AlphaFoldDB" id="A0A1M2VP52"/>
<reference evidence="2 3" key="1">
    <citation type="submission" date="2016-10" db="EMBL/GenBank/DDBJ databases">
        <title>Genome sequence of the basidiomycete white-rot fungus Trametes pubescens.</title>
        <authorList>
            <person name="Makela M.R."/>
            <person name="Granchi Z."/>
            <person name="Peng M."/>
            <person name="De Vries R.P."/>
            <person name="Grigoriev I."/>
            <person name="Riley R."/>
            <person name="Hilden K."/>
        </authorList>
    </citation>
    <scope>NUCLEOTIDE SEQUENCE [LARGE SCALE GENOMIC DNA]</scope>
    <source>
        <strain evidence="2 3">FBCC735</strain>
    </source>
</reference>
<feature type="region of interest" description="Disordered" evidence="1">
    <location>
        <begin position="168"/>
        <end position="190"/>
    </location>
</feature>